<dbReference type="Gene3D" id="3.20.130.10">
    <property type="entry name" value="Fe-S hydro-lyase, tartrate dehydratase beta-type, catalytic domain"/>
    <property type="match status" value="1"/>
</dbReference>
<gene>
    <name evidence="4" type="ORF">A45J_1511</name>
</gene>
<comment type="similarity">
    <text evidence="1">Belongs to the class-I fumarase family.</text>
</comment>
<dbReference type="InterPro" id="IPR036660">
    <property type="entry name" value="Fe-S_hydroAse_TtdB_cat_sf"/>
</dbReference>
<name>A0A5J4L0J0_9ZZZZ</name>
<dbReference type="NCBIfam" id="TIGR00723">
    <property type="entry name" value="ttdB_fumA_fumB"/>
    <property type="match status" value="1"/>
</dbReference>
<feature type="domain" description="Fe-S hydro-lyase tartrate dehydratase beta-type catalytic" evidence="3">
    <location>
        <begin position="3"/>
        <end position="182"/>
    </location>
</feature>
<evidence type="ECO:0000259" key="3">
    <source>
        <dbReference type="Pfam" id="PF05683"/>
    </source>
</evidence>
<evidence type="ECO:0000256" key="1">
    <source>
        <dbReference type="ARBA" id="ARBA00008876"/>
    </source>
</evidence>
<dbReference type="SUPFAM" id="SSF117457">
    <property type="entry name" value="FumA C-terminal domain-like"/>
    <property type="match status" value="1"/>
</dbReference>
<dbReference type="Pfam" id="PF05683">
    <property type="entry name" value="Fumerase_C"/>
    <property type="match status" value="1"/>
</dbReference>
<dbReference type="InterPro" id="IPR004647">
    <property type="entry name" value="Fe-S_hydro-lyase_TtdB-typ_cat"/>
</dbReference>
<organism evidence="4">
    <name type="scientific">hot springs metagenome</name>
    <dbReference type="NCBI Taxonomy" id="433727"/>
    <lineage>
        <taxon>unclassified sequences</taxon>
        <taxon>metagenomes</taxon>
        <taxon>ecological metagenomes</taxon>
    </lineage>
</organism>
<dbReference type="GO" id="GO:0016836">
    <property type="term" value="F:hydro-lyase activity"/>
    <property type="evidence" value="ECO:0007669"/>
    <property type="project" value="InterPro"/>
</dbReference>
<sequence>MMNTMNLNTPLTREDVLSLKVGDIVSINGLIVTGRDKIHKFLAHEMPDKKDIPFALEGAIIYHCGPIIRKVDGAYKLIAAGPTTSMRVEMYEADVIKTYGIRGIIGKGGMGEKTLNAMKECGCVYLHTISGAATYLADRIKQVRDVWKKEEFGAPEAMWLIEIEDFPVIVTMDAYGNSLHSDIEKVSLENLRRILQNE</sequence>
<accession>A0A5J4L0J0</accession>
<dbReference type="EMBL" id="BLAB01000001">
    <property type="protein sequence ID" value="GER93755.1"/>
    <property type="molecule type" value="Genomic_DNA"/>
</dbReference>
<evidence type="ECO:0000256" key="2">
    <source>
        <dbReference type="ARBA" id="ARBA00023239"/>
    </source>
</evidence>
<comment type="caution">
    <text evidence="4">The sequence shown here is derived from an EMBL/GenBank/DDBJ whole genome shotgun (WGS) entry which is preliminary data.</text>
</comment>
<dbReference type="PANTHER" id="PTHR43351:SF2">
    <property type="entry name" value="L(+)-TARTRATE DEHYDRATASE SUBUNIT BETA-RELATED"/>
    <property type="match status" value="1"/>
</dbReference>
<reference evidence="4" key="1">
    <citation type="submission" date="2019-10" db="EMBL/GenBank/DDBJ databases">
        <title>Metagenomic sequencing of thiosulfate-disproportionating enrichment culture.</title>
        <authorList>
            <person name="Umezawa K."/>
            <person name="Kojima H."/>
            <person name="Fukui M."/>
        </authorList>
    </citation>
    <scope>NUCLEOTIDE SEQUENCE</scope>
    <source>
        <strain evidence="4">45J</strain>
    </source>
</reference>
<evidence type="ECO:0000313" key="4">
    <source>
        <dbReference type="EMBL" id="GER93755.1"/>
    </source>
</evidence>
<keyword evidence="2 4" id="KW-0456">Lyase</keyword>
<dbReference type="AlphaFoldDB" id="A0A5J4L0J0"/>
<protein>
    <submittedName>
        <fullName evidence="4">Fumarate hydrolyase</fullName>
    </submittedName>
</protein>
<proteinExistence type="inferred from homology"/>
<dbReference type="PANTHER" id="PTHR43351">
    <property type="entry name" value="L(+)-TARTRATE DEHYDRATASE SUBUNIT BETA"/>
    <property type="match status" value="1"/>
</dbReference>